<accession>A0A1I8I406</accession>
<keyword evidence="2" id="KW-1185">Reference proteome</keyword>
<organism evidence="2 3">
    <name type="scientific">Macrostomum lignano</name>
    <dbReference type="NCBI Taxonomy" id="282301"/>
    <lineage>
        <taxon>Eukaryota</taxon>
        <taxon>Metazoa</taxon>
        <taxon>Spiralia</taxon>
        <taxon>Lophotrochozoa</taxon>
        <taxon>Platyhelminthes</taxon>
        <taxon>Rhabditophora</taxon>
        <taxon>Macrostomorpha</taxon>
        <taxon>Macrostomida</taxon>
        <taxon>Macrostomidae</taxon>
        <taxon>Macrostomum</taxon>
    </lineage>
</organism>
<evidence type="ECO:0000256" key="1">
    <source>
        <dbReference type="SAM" id="MobiDB-lite"/>
    </source>
</evidence>
<sequence>MSIAMGFPPTPAGGQGGGSFSPLTMFECTISSATMLIDSMAVRDLLMAFKIVAQLHGHLLEVLDPTVQRLATVADEHSQCPPPASRSTSGSGGLAGVAAAAAAAAAAGAPGTSKLGKPEPSFSGVKSEPGADSDDDCVLMEADLVYDGSGAGAAAFGQSPPAKLPRLGPGGGGGGGGGSDLSDSGELSNDWKATLRKAYRVLKDETGTNVFDFSLPYSARVNVLAANRVIDRALSLSQYQPANLSAWRSGCNRYMSVYFGCTLKPGVKKLHMASRWKRQFLFSLPSAKKLLEQAQLQQRMDRFKYLGSHQQRICDKVFHRVLSLKYFGGHYRKNLQCAFKVNKRQSDTRSIVRISLAGFKYLGSWFNKNLKRDFKQQQQQSKLNSIFLVQTKLNRRQKSYEALKPNLDQTAQTKYESVLNRDYTSSDEEGGADLDSEMKVRSLPWESAELREMKRRLDEVFLERLADDKQRADVLRLQRDPAVLSSRPPPADQLDWARDPAWTASHPPGGATQ</sequence>
<proteinExistence type="predicted"/>
<dbReference type="WBParaSite" id="maker-uti_cns_0009796-snap-gene-0.17-mRNA-1">
    <property type="protein sequence ID" value="maker-uti_cns_0009796-snap-gene-0.17-mRNA-1"/>
    <property type="gene ID" value="maker-uti_cns_0009796-snap-gene-0.17"/>
</dbReference>
<feature type="compositionally biased region" description="Gly residues" evidence="1">
    <location>
        <begin position="168"/>
        <end position="179"/>
    </location>
</feature>
<feature type="region of interest" description="Disordered" evidence="1">
    <location>
        <begin position="157"/>
        <end position="186"/>
    </location>
</feature>
<protein>
    <submittedName>
        <fullName evidence="3">ULP_PROTEASE domain-containing protein</fullName>
    </submittedName>
</protein>
<dbReference type="AlphaFoldDB" id="A0A1I8I406"/>
<reference evidence="3" key="1">
    <citation type="submission" date="2016-11" db="UniProtKB">
        <authorList>
            <consortium name="WormBaseParasite"/>
        </authorList>
    </citation>
    <scope>IDENTIFICATION</scope>
</reference>
<name>A0A1I8I406_9PLAT</name>
<evidence type="ECO:0000313" key="2">
    <source>
        <dbReference type="Proteomes" id="UP000095280"/>
    </source>
</evidence>
<dbReference type="Proteomes" id="UP000095280">
    <property type="component" value="Unplaced"/>
</dbReference>
<feature type="region of interest" description="Disordered" evidence="1">
    <location>
        <begin position="109"/>
        <end position="134"/>
    </location>
</feature>
<feature type="region of interest" description="Disordered" evidence="1">
    <location>
        <begin position="472"/>
        <end position="513"/>
    </location>
</feature>
<evidence type="ECO:0000313" key="3">
    <source>
        <dbReference type="WBParaSite" id="maker-uti_cns_0009796-snap-gene-0.17-mRNA-1"/>
    </source>
</evidence>